<dbReference type="GO" id="GO:0030016">
    <property type="term" value="C:myofibril"/>
    <property type="evidence" value="ECO:0007669"/>
    <property type="project" value="TreeGrafter"/>
</dbReference>
<organism evidence="2 3">
    <name type="scientific">Mytilus galloprovincialis</name>
    <name type="common">Mediterranean mussel</name>
    <dbReference type="NCBI Taxonomy" id="29158"/>
    <lineage>
        <taxon>Eukaryota</taxon>
        <taxon>Metazoa</taxon>
        <taxon>Spiralia</taxon>
        <taxon>Lophotrochozoa</taxon>
        <taxon>Mollusca</taxon>
        <taxon>Bivalvia</taxon>
        <taxon>Autobranchia</taxon>
        <taxon>Pteriomorphia</taxon>
        <taxon>Mytilida</taxon>
        <taxon>Mytiloidea</taxon>
        <taxon>Mytilidae</taxon>
        <taxon>Mytilinae</taxon>
        <taxon>Mytilus</taxon>
    </lineage>
</organism>
<dbReference type="Gene3D" id="3.40.20.10">
    <property type="entry name" value="Severin"/>
    <property type="match status" value="1"/>
</dbReference>
<dbReference type="PANTHER" id="PTHR13759">
    <property type="entry name" value="TWINFILIN"/>
    <property type="match status" value="1"/>
</dbReference>
<dbReference type="GO" id="GO:0005884">
    <property type="term" value="C:actin filament"/>
    <property type="evidence" value="ECO:0007669"/>
    <property type="project" value="TreeGrafter"/>
</dbReference>
<comment type="caution">
    <text evidence="2">The sequence shown here is derived from an EMBL/GenBank/DDBJ whole genome shotgun (WGS) entry which is preliminary data.</text>
</comment>
<gene>
    <name evidence="2" type="ORF">MGAL_10B084437</name>
</gene>
<dbReference type="OrthoDB" id="10006997at2759"/>
<dbReference type="AlphaFoldDB" id="A0A8B6FGA4"/>
<dbReference type="GO" id="GO:0051015">
    <property type="term" value="F:actin filament binding"/>
    <property type="evidence" value="ECO:0007669"/>
    <property type="project" value="TreeGrafter"/>
</dbReference>
<dbReference type="InterPro" id="IPR028458">
    <property type="entry name" value="Twinfilin"/>
</dbReference>
<evidence type="ECO:0000313" key="3">
    <source>
        <dbReference type="Proteomes" id="UP000596742"/>
    </source>
</evidence>
<dbReference type="InterPro" id="IPR029006">
    <property type="entry name" value="ADF-H/Gelsolin-like_dom_sf"/>
</dbReference>
<dbReference type="Proteomes" id="UP000596742">
    <property type="component" value="Unassembled WGS sequence"/>
</dbReference>
<dbReference type="GO" id="GO:0010591">
    <property type="term" value="P:regulation of lamellipodium assembly"/>
    <property type="evidence" value="ECO:0007669"/>
    <property type="project" value="TreeGrafter"/>
</dbReference>
<dbReference type="PANTHER" id="PTHR13759:SF1">
    <property type="entry name" value="TWINFILIN"/>
    <property type="match status" value="1"/>
</dbReference>
<dbReference type="EMBL" id="UYJE01006817">
    <property type="protein sequence ID" value="VDI49264.1"/>
    <property type="molecule type" value="Genomic_DNA"/>
</dbReference>
<dbReference type="GO" id="GO:0051016">
    <property type="term" value="P:barbed-end actin filament capping"/>
    <property type="evidence" value="ECO:0007669"/>
    <property type="project" value="TreeGrafter"/>
</dbReference>
<protein>
    <submittedName>
        <fullName evidence="2">Twinfilin</fullName>
    </submittedName>
</protein>
<name>A0A8B6FGA4_MYTGA</name>
<reference evidence="2" key="1">
    <citation type="submission" date="2018-11" db="EMBL/GenBank/DDBJ databases">
        <authorList>
            <person name="Alioto T."/>
            <person name="Alioto T."/>
        </authorList>
    </citation>
    <scope>NUCLEOTIDE SEQUENCE</scope>
</reference>
<sequence length="71" mass="8008">MSHQTGITAGKELLEYFATCKEGHVRLIKIGIVNEELVLQDSKDVDGTWEDDILCHICTNVQLEKSTTNFQ</sequence>
<accession>A0A8B6FGA4</accession>
<evidence type="ECO:0000313" key="2">
    <source>
        <dbReference type="EMBL" id="VDI49264.1"/>
    </source>
</evidence>
<dbReference type="GO" id="GO:0003785">
    <property type="term" value="F:actin monomer binding"/>
    <property type="evidence" value="ECO:0007669"/>
    <property type="project" value="TreeGrafter"/>
</dbReference>
<dbReference type="GO" id="GO:0030042">
    <property type="term" value="P:actin filament depolymerization"/>
    <property type="evidence" value="ECO:0007669"/>
    <property type="project" value="TreeGrafter"/>
</dbReference>
<dbReference type="GO" id="GO:0010976">
    <property type="term" value="P:positive regulation of neuron projection development"/>
    <property type="evidence" value="ECO:0007669"/>
    <property type="project" value="TreeGrafter"/>
</dbReference>
<proteinExistence type="predicted"/>
<keyword evidence="3" id="KW-1185">Reference proteome</keyword>
<keyword evidence="1" id="KW-0009">Actin-binding</keyword>
<evidence type="ECO:0000256" key="1">
    <source>
        <dbReference type="ARBA" id="ARBA00023203"/>
    </source>
</evidence>